<evidence type="ECO:0000313" key="1">
    <source>
        <dbReference type="EMBL" id="CDW49157.1"/>
    </source>
</evidence>
<organism evidence="1">
    <name type="scientific">Lepeophtheirus salmonis</name>
    <name type="common">Salmon louse</name>
    <name type="synonym">Caligus salmonis</name>
    <dbReference type="NCBI Taxonomy" id="72036"/>
    <lineage>
        <taxon>Eukaryota</taxon>
        <taxon>Metazoa</taxon>
        <taxon>Ecdysozoa</taxon>
        <taxon>Arthropoda</taxon>
        <taxon>Crustacea</taxon>
        <taxon>Multicrustacea</taxon>
        <taxon>Hexanauplia</taxon>
        <taxon>Copepoda</taxon>
        <taxon>Siphonostomatoida</taxon>
        <taxon>Caligidae</taxon>
        <taxon>Lepeophtheirus</taxon>
    </lineage>
</organism>
<protein>
    <submittedName>
        <fullName evidence="1">Putative LOC101056226 [Mus musculus]</fullName>
    </submittedName>
</protein>
<proteinExistence type="predicted"/>
<reference evidence="1" key="1">
    <citation type="submission" date="2014-05" db="EMBL/GenBank/DDBJ databases">
        <authorList>
            <person name="Chronopoulou M."/>
        </authorList>
    </citation>
    <scope>NUCLEOTIDE SEQUENCE</scope>
    <source>
        <tissue evidence="1">Whole organism</tissue>
    </source>
</reference>
<name>A0A0K2VG34_LEPSM</name>
<accession>A0A0K2VG34</accession>
<sequence length="108" mass="11869">MWWPLEGPVCKTGFSHTTLSLGTFTTDTASKLDVLGHNSDTLSVDGTQVGIFKKTHKICLRSLLESHDGRGLETQVSLEILSNLSNQTLKGQFSDEELSRLLVSTDFT</sequence>
<dbReference type="EMBL" id="HACA01031796">
    <property type="protein sequence ID" value="CDW49157.1"/>
    <property type="molecule type" value="Transcribed_RNA"/>
</dbReference>
<dbReference type="AlphaFoldDB" id="A0A0K2VG34"/>